<dbReference type="Pfam" id="PF13700">
    <property type="entry name" value="DUF4158"/>
    <property type="match status" value="1"/>
</dbReference>
<dbReference type="EMBL" id="VFQC01000001">
    <property type="protein sequence ID" value="TQN31697.1"/>
    <property type="molecule type" value="Genomic_DNA"/>
</dbReference>
<evidence type="ECO:0000256" key="3">
    <source>
        <dbReference type="ARBA" id="ARBA00023125"/>
    </source>
</evidence>
<gene>
    <name evidence="7" type="ORF">FHX37_1617</name>
</gene>
<evidence type="ECO:0000256" key="1">
    <source>
        <dbReference type="ARBA" id="ARBA00009402"/>
    </source>
</evidence>
<evidence type="ECO:0000256" key="4">
    <source>
        <dbReference type="ARBA" id="ARBA00023172"/>
    </source>
</evidence>
<dbReference type="InterPro" id="IPR002513">
    <property type="entry name" value="Tn3_Tnp_DDE_dom"/>
</dbReference>
<keyword evidence="3" id="KW-0238">DNA-binding</keyword>
<protein>
    <submittedName>
        <fullName evidence="7">TnpA family transposase</fullName>
    </submittedName>
</protein>
<name>A0A543NIN3_9ACTN</name>
<evidence type="ECO:0000259" key="5">
    <source>
        <dbReference type="Pfam" id="PF01526"/>
    </source>
</evidence>
<dbReference type="GO" id="GO:0003677">
    <property type="term" value="F:DNA binding"/>
    <property type="evidence" value="ECO:0007669"/>
    <property type="project" value="UniProtKB-KW"/>
</dbReference>
<evidence type="ECO:0000259" key="6">
    <source>
        <dbReference type="Pfam" id="PF13700"/>
    </source>
</evidence>
<reference evidence="7 8" key="1">
    <citation type="submission" date="2019-06" db="EMBL/GenBank/DDBJ databases">
        <title>Sequencing the genomes of 1000 actinobacteria strains.</title>
        <authorList>
            <person name="Klenk H.-P."/>
        </authorList>
    </citation>
    <scope>NUCLEOTIDE SEQUENCE [LARGE SCALE GENOMIC DNA]</scope>
    <source>
        <strain evidence="7 8">DSM 45015</strain>
    </source>
</reference>
<dbReference type="AlphaFoldDB" id="A0A543NIN3"/>
<keyword evidence="8" id="KW-1185">Reference proteome</keyword>
<sequence length="1011" mass="112235">MPHDFLSDEQIARYARFPAEVSVSELEQFFRLDSQARAMATAKRGPASKLGWTLQWGTVRMLGVFLPDNPTGLPTSAITFVAEQLDIDPACVGEYRRRQQTAYEHSWEIRDAFGYRDFAAGQEELRTFLAARVWTTEEGPRTLFDRAVVYLVENKVLLPGLTVLARMVATVRREENARLHANMHQRLPTTVQTAMTGLLHVPEDRRRSELERLRSEPTRASSHAMVAALDRVSEISSVGTGQIDVADVPAVKLDALAKYGLKSKAPTLRGLDEYRKSATLLATVRSLETSSVDDALDVLNLLMVSKLINRSVREGNEDKLNRLPELRMAAKNMAQALEVLLATSQDSHEQAVSLPQVWNAIEEVVDRQKLVTAVNTVAEQVPDDADAAAEWRARLVKRYRTVQGFIELLLDVIEFDATEAGQPVLDALRTAAPMARSRKHYRAEDIAAHAELTGGSWKRPIFANPNVDPGRIDKTAFIMCVMEHLHKALRRRDVFARGGDRWGDPRARLLSGQQWEHTRPTVLAALGLESEPAAHLAELASALEDGYHRVLEGLSTNTAVQFDGGKLRMDPLGAGAEPPLMGQFRARVEAMMPRVDFPDLLMEVAARTGFTRDFTHISGAETRMEDFNASLCALLVSEACNIGLTPVAKPGVAALTRSRLHQVDQGYVRAETISAANARLIEAQSDIGIVDSWGGGLLASADGMRFVVPVNNLHTRANPKYFGLRKRGATWLNVVNDQVMGLGGVVVPGTLRDSLFILDAIHARDGGEKPERVVTDNASYSDLVFGLFAICGYQFSPRIADLGDTRLWRTNTHAHYGPLDTMSRHTVHLDKIRAHWEDMLRVAGSLTTGAVRAHDLMRMLSRDGRPIGLGDAFAHYGRIFKTLHLLQFLHDESYRRMITAQLNTSEARHGLARKICHGNRGELRQRYRQGLEDQLGSLGLALNAVVWWNSLYIDAAVDQLRADGFPATEDMCARLSPLICEHINFLGSYTFPQPDVQAGLRPLRDPEATEE</sequence>
<feature type="domain" description="Tn3 transposase DDE" evidence="5">
    <location>
        <begin position="599"/>
        <end position="989"/>
    </location>
</feature>
<dbReference type="GO" id="GO:0006313">
    <property type="term" value="P:DNA transposition"/>
    <property type="evidence" value="ECO:0007669"/>
    <property type="project" value="InterPro"/>
</dbReference>
<keyword evidence="4" id="KW-0233">DNA recombination</keyword>
<keyword evidence="2" id="KW-0815">Transposition</keyword>
<dbReference type="RefSeq" id="WP_141923232.1">
    <property type="nucleotide sequence ID" value="NZ_VFQC01000001.1"/>
</dbReference>
<feature type="domain" description="DUF4158" evidence="6">
    <location>
        <begin position="5"/>
        <end position="171"/>
    </location>
</feature>
<evidence type="ECO:0000256" key="2">
    <source>
        <dbReference type="ARBA" id="ARBA00022578"/>
    </source>
</evidence>
<accession>A0A543NIN3</accession>
<evidence type="ECO:0000313" key="8">
    <source>
        <dbReference type="Proteomes" id="UP000317422"/>
    </source>
</evidence>
<evidence type="ECO:0000313" key="7">
    <source>
        <dbReference type="EMBL" id="TQN31697.1"/>
    </source>
</evidence>
<proteinExistence type="inferred from homology"/>
<dbReference type="InterPro" id="IPR047653">
    <property type="entry name" value="Tn3-like_transpos"/>
</dbReference>
<organism evidence="7 8">
    <name type="scientific">Haloactinospora alba</name>
    <dbReference type="NCBI Taxonomy" id="405555"/>
    <lineage>
        <taxon>Bacteria</taxon>
        <taxon>Bacillati</taxon>
        <taxon>Actinomycetota</taxon>
        <taxon>Actinomycetes</taxon>
        <taxon>Streptosporangiales</taxon>
        <taxon>Nocardiopsidaceae</taxon>
        <taxon>Haloactinospora</taxon>
    </lineage>
</organism>
<comment type="similarity">
    <text evidence="1">Belongs to the transposase 7 family.</text>
</comment>
<dbReference type="Pfam" id="PF01526">
    <property type="entry name" value="DDE_Tnp_Tn3"/>
    <property type="match status" value="1"/>
</dbReference>
<dbReference type="NCBIfam" id="NF033527">
    <property type="entry name" value="transpos_Tn3"/>
    <property type="match status" value="1"/>
</dbReference>
<dbReference type="GO" id="GO:0004803">
    <property type="term" value="F:transposase activity"/>
    <property type="evidence" value="ECO:0007669"/>
    <property type="project" value="InterPro"/>
</dbReference>
<dbReference type="OrthoDB" id="4337906at2"/>
<comment type="caution">
    <text evidence="7">The sequence shown here is derived from an EMBL/GenBank/DDBJ whole genome shotgun (WGS) entry which is preliminary data.</text>
</comment>
<dbReference type="Proteomes" id="UP000317422">
    <property type="component" value="Unassembled WGS sequence"/>
</dbReference>
<dbReference type="InterPro" id="IPR025296">
    <property type="entry name" value="DUF4158"/>
</dbReference>